<gene>
    <name evidence="2" type="ORF">CLTEP_04210</name>
</gene>
<protein>
    <recommendedName>
        <fullName evidence="4">TIGR04086 family membrane protein</fullName>
    </recommendedName>
</protein>
<comment type="caution">
    <text evidence="2">The sequence shown here is derived from an EMBL/GenBank/DDBJ whole genome shotgun (WGS) entry which is preliminary data.</text>
</comment>
<dbReference type="EMBL" id="LTBA01000001">
    <property type="protein sequence ID" value="KYH36027.1"/>
    <property type="molecule type" value="Genomic_DNA"/>
</dbReference>
<feature type="transmembrane region" description="Helical" evidence="1">
    <location>
        <begin position="74"/>
        <end position="96"/>
    </location>
</feature>
<dbReference type="PATRIC" id="fig|1121338.3.peg.426"/>
<dbReference type="Proteomes" id="UP000075531">
    <property type="component" value="Unassembled WGS sequence"/>
</dbReference>
<name>A0A151B8Q6_9CLOT</name>
<feature type="transmembrane region" description="Helical" evidence="1">
    <location>
        <begin position="14"/>
        <end position="35"/>
    </location>
</feature>
<dbReference type="NCBIfam" id="TIGR04086">
    <property type="entry name" value="TIGR04086_membr"/>
    <property type="match status" value="1"/>
</dbReference>
<keyword evidence="1" id="KW-1133">Transmembrane helix</keyword>
<feature type="transmembrane region" description="Helical" evidence="1">
    <location>
        <begin position="102"/>
        <end position="120"/>
    </location>
</feature>
<dbReference type="RefSeq" id="WP_066821790.1">
    <property type="nucleotide sequence ID" value="NZ_LTBA01000001.1"/>
</dbReference>
<evidence type="ECO:0008006" key="4">
    <source>
        <dbReference type="Google" id="ProtNLM"/>
    </source>
</evidence>
<keyword evidence="3" id="KW-1185">Reference proteome</keyword>
<evidence type="ECO:0000256" key="1">
    <source>
        <dbReference type="SAM" id="Phobius"/>
    </source>
</evidence>
<dbReference type="STRING" id="1121338.CLTEP_04210"/>
<dbReference type="Pfam" id="PF12670">
    <property type="entry name" value="DUF3792"/>
    <property type="match status" value="1"/>
</dbReference>
<dbReference type="AlphaFoldDB" id="A0A151B8Q6"/>
<organism evidence="2 3">
    <name type="scientific">Clostridium tepidiprofundi DSM 19306</name>
    <dbReference type="NCBI Taxonomy" id="1121338"/>
    <lineage>
        <taxon>Bacteria</taxon>
        <taxon>Bacillati</taxon>
        <taxon>Bacillota</taxon>
        <taxon>Clostridia</taxon>
        <taxon>Eubacteriales</taxon>
        <taxon>Clostridiaceae</taxon>
        <taxon>Clostridium</taxon>
    </lineage>
</organism>
<reference evidence="2 3" key="1">
    <citation type="submission" date="2016-02" db="EMBL/GenBank/DDBJ databases">
        <title>Genome sequence of Clostridium tepidiprofundi DSM 19306.</title>
        <authorList>
            <person name="Poehlein A."/>
            <person name="Daniel R."/>
        </authorList>
    </citation>
    <scope>NUCLEOTIDE SEQUENCE [LARGE SCALE GENOMIC DNA]</scope>
    <source>
        <strain evidence="2 3">DSM 19306</strain>
    </source>
</reference>
<feature type="transmembrane region" description="Helical" evidence="1">
    <location>
        <begin position="41"/>
        <end position="62"/>
    </location>
</feature>
<accession>A0A151B8Q6</accession>
<evidence type="ECO:0000313" key="2">
    <source>
        <dbReference type="EMBL" id="KYH36027.1"/>
    </source>
</evidence>
<evidence type="ECO:0000313" key="3">
    <source>
        <dbReference type="Proteomes" id="UP000075531"/>
    </source>
</evidence>
<keyword evidence="1" id="KW-0812">Transmembrane</keyword>
<proteinExistence type="predicted"/>
<sequence>MSKNIKFSCISEGVIRGIILTVIALLIYSAITMIFPDNVKVKAIFLMIITCISVLYGAAFAAKKAGRKGWLTGMLVALLYCFVIYIVSVIAGRGFIIGTKDILRILIALMVGALSGMLGINL</sequence>
<dbReference type="InterPro" id="IPR023804">
    <property type="entry name" value="DUF3792_TM"/>
</dbReference>
<keyword evidence="1" id="KW-0472">Membrane</keyword>